<evidence type="ECO:0000313" key="3">
    <source>
        <dbReference type="EMBL" id="KAA5320736.1"/>
    </source>
</evidence>
<evidence type="ECO:0000313" key="18">
    <source>
        <dbReference type="Proteomes" id="UP000481616"/>
    </source>
</evidence>
<evidence type="ECO:0000313" key="7">
    <source>
        <dbReference type="EMBL" id="MBV3124093.1"/>
    </source>
</evidence>
<dbReference type="EMBL" id="QRZL01000021">
    <property type="protein sequence ID" value="RGV72983.1"/>
    <property type="molecule type" value="Genomic_DNA"/>
</dbReference>
<dbReference type="eggNOG" id="ENOG5032S3P">
    <property type="taxonomic scope" value="Bacteria"/>
</dbReference>
<evidence type="ECO:0000313" key="15">
    <source>
        <dbReference type="Proteomes" id="UP000294834"/>
    </source>
</evidence>
<evidence type="ECO:0000313" key="17">
    <source>
        <dbReference type="Proteomes" id="UP000441162"/>
    </source>
</evidence>
<reference evidence="12" key="6">
    <citation type="journal article" date="2023" name="Nat. Commun.">
        <title>Identification of a novel Human Milk Oligosaccharides utilization cluster in the infant gut commensal Bacteroides dorei.</title>
        <authorList>
            <person name="Kijner S."/>
            <person name="Ennis D."/>
            <person name="Shmorak S."/>
            <person name="Florentin A."/>
            <person name="Yassour M."/>
        </authorList>
    </citation>
    <scope>NUCLEOTIDE SEQUENCE</scope>
    <source>
        <strain evidence="12">2</strain>
    </source>
</reference>
<evidence type="ECO:0000313" key="11">
    <source>
        <dbReference type="EMBL" id="TDB07660.1"/>
    </source>
</evidence>
<evidence type="ECO:0000313" key="16">
    <source>
        <dbReference type="Proteomes" id="UP000347681"/>
    </source>
</evidence>
<evidence type="ECO:0000313" key="12">
    <source>
        <dbReference type="EMBL" id="WHX08463.1"/>
    </source>
</evidence>
<feature type="signal peptide" evidence="1">
    <location>
        <begin position="1"/>
        <end position="22"/>
    </location>
</feature>
<dbReference type="EMBL" id="JAHOAX010000011">
    <property type="protein sequence ID" value="MBV3124093.1"/>
    <property type="molecule type" value="Genomic_DNA"/>
</dbReference>
<dbReference type="KEGG" id="bdo:EL88_08765"/>
<organism evidence="6 17">
    <name type="scientific">Phocaeicola dorei</name>
    <dbReference type="NCBI Taxonomy" id="357276"/>
    <lineage>
        <taxon>Bacteria</taxon>
        <taxon>Pseudomonadati</taxon>
        <taxon>Bacteroidota</taxon>
        <taxon>Bacteroidia</taxon>
        <taxon>Bacteroidales</taxon>
        <taxon>Bacteroidaceae</taxon>
        <taxon>Phocaeicola</taxon>
    </lineage>
</organism>
<accession>A0A076J4Y3</accession>
<feature type="domain" description="DUF3829" evidence="2">
    <location>
        <begin position="36"/>
        <end position="182"/>
    </location>
</feature>
<dbReference type="Proteomes" id="UP000441162">
    <property type="component" value="Unassembled WGS sequence"/>
</dbReference>
<dbReference type="KEGG" id="bdh:GV66_16780"/>
<evidence type="ECO:0000313" key="8">
    <source>
        <dbReference type="EMBL" id="QJR76825.1"/>
    </source>
</evidence>
<dbReference type="PROSITE" id="PS51257">
    <property type="entry name" value="PROKAR_LIPOPROTEIN"/>
    <property type="match status" value="1"/>
</dbReference>
<sequence>MKKNLLLYGVFLCALSMSSCSGGSKSSHVMDSSSMSVENANEVMKYYDTSLKILKDLVNENEIKAVLGYLDQKMPVDSLPVVSQPVVSVQDTVFVSNPGNYFNENDRQNLKENYGRLFRSISAFYENYKTYRLYMQDQSYKKDNNALADKIRKEELLLSIALSEYKQVIFDILTPMVEGAKITLTPIKGDVKDK</sequence>
<evidence type="ECO:0000256" key="1">
    <source>
        <dbReference type="SAM" id="SignalP"/>
    </source>
</evidence>
<dbReference type="EMBL" id="CP046176">
    <property type="protein sequence ID" value="QJR76825.1"/>
    <property type="molecule type" value="Genomic_DNA"/>
</dbReference>
<feature type="chain" id="PRO_5014216749" description="DUF3829 domain-containing protein" evidence="1">
    <location>
        <begin position="23"/>
        <end position="194"/>
    </location>
</feature>
<evidence type="ECO:0000313" key="5">
    <source>
        <dbReference type="EMBL" id="KAA5394358.1"/>
    </source>
</evidence>
<dbReference type="EMBL" id="VVZV01000008">
    <property type="protein sequence ID" value="KAA5320736.1"/>
    <property type="molecule type" value="Genomic_DNA"/>
</dbReference>
<reference evidence="16 17" key="2">
    <citation type="journal article" date="2019" name="Nat. Med.">
        <title>A library of human gut bacterial isolates paired with longitudinal multiomics data enables mechanistic microbiome research.</title>
        <authorList>
            <person name="Poyet M."/>
            <person name="Groussin M."/>
            <person name="Gibbons S.M."/>
            <person name="Avila-Pacheco J."/>
            <person name="Jiang X."/>
            <person name="Kearney S.M."/>
            <person name="Perrotta A.R."/>
            <person name="Berdy B."/>
            <person name="Zhao S."/>
            <person name="Lieberman T.D."/>
            <person name="Swanson P.K."/>
            <person name="Smith M."/>
            <person name="Roesemann S."/>
            <person name="Alexander J.E."/>
            <person name="Rich S.A."/>
            <person name="Livny J."/>
            <person name="Vlamakis H."/>
            <person name="Clish C."/>
            <person name="Bullock K."/>
            <person name="Deik A."/>
            <person name="Scott J."/>
            <person name="Pierce K.A."/>
            <person name="Xavier R.J."/>
            <person name="Alm E.J."/>
        </authorList>
    </citation>
    <scope>NUCLEOTIDE SEQUENCE [LARGE SCALE GENOMIC DNA]</scope>
    <source>
        <strain evidence="5 18">BIOML-A1</strain>
        <strain evidence="3 19">BIOML-A25</strain>
        <strain evidence="6 17">BIOML-A4</strain>
        <strain evidence="4 16">BIOML-A5</strain>
    </source>
</reference>
<dbReference type="EMBL" id="VVZA01000020">
    <property type="protein sequence ID" value="KAA5402685.1"/>
    <property type="molecule type" value="Genomic_DNA"/>
</dbReference>
<dbReference type="GeneID" id="93447139"/>
<reference evidence="14 15" key="3">
    <citation type="journal article" date="2019" name="Nat. Microbiol.">
        <title>Genomic variation and strain-specific functional adaptation in the human gut microbiome during early life.</title>
        <authorList>
            <person name="Vatanen T."/>
            <person name="Plichta D.R."/>
            <person name="Somani J."/>
            <person name="Munch P.C."/>
            <person name="Arthur T.D."/>
            <person name="Hall A.B."/>
            <person name="Rudolf S."/>
            <person name="Oakeley E.J."/>
            <person name="Ke X."/>
            <person name="Young R.A."/>
            <person name="Haiser H.J."/>
            <person name="Kolde R."/>
            <person name="Yassour M."/>
            <person name="Luopajarvi K."/>
            <person name="Siljander H."/>
            <person name="Virtanen S.M."/>
            <person name="Ilonen J."/>
            <person name="Uibo R."/>
            <person name="Tillmann V."/>
            <person name="Mokurov S."/>
            <person name="Dorshakova N."/>
            <person name="Porter J.A."/>
            <person name="McHardy A.C."/>
            <person name="Lahdesmaki H."/>
            <person name="Vlamakis H."/>
            <person name="Huttenhower C."/>
            <person name="Knip M."/>
            <person name="Xavier R.J."/>
        </authorList>
    </citation>
    <scope>NUCLEOTIDE SEQUENCE [LARGE SCALE GENOMIC DNA]</scope>
    <source>
        <strain evidence="10 14">RJX1047</strain>
        <strain evidence="11 15">RJX1052</strain>
    </source>
</reference>
<dbReference type="Proteomes" id="UP001177934">
    <property type="component" value="Chromosome"/>
</dbReference>
<dbReference type="InterPro" id="IPR049273">
    <property type="entry name" value="DUF3829-like_N"/>
</dbReference>
<dbReference type="EMBL" id="VVZB01000012">
    <property type="protein sequence ID" value="KAA5380581.1"/>
    <property type="molecule type" value="Genomic_DNA"/>
</dbReference>
<dbReference type="Proteomes" id="UP000347681">
    <property type="component" value="Unassembled WGS sequence"/>
</dbReference>
<dbReference type="Proteomes" id="UP000294834">
    <property type="component" value="Unassembled WGS sequence"/>
</dbReference>
<dbReference type="EMBL" id="SLTU01000001">
    <property type="protein sequence ID" value="TDA75911.1"/>
    <property type="molecule type" value="Genomic_DNA"/>
</dbReference>
<evidence type="ECO:0000313" key="9">
    <source>
        <dbReference type="EMBL" id="RGV72983.1"/>
    </source>
</evidence>
<gene>
    <name evidence="9" type="ORF">DWW04_17080</name>
    <name evidence="10" type="ORF">E1I98_05875</name>
    <name evidence="11" type="ORF">E1J06_09660</name>
    <name evidence="6" type="ORF">F2Y51_17985</name>
    <name evidence="5" type="ORF">F2Y58_18515</name>
    <name evidence="4" type="ORF">F2Y61_17095</name>
    <name evidence="3" type="ORF">F2Z07_08530</name>
    <name evidence="8" type="ORF">GKD17_10700</name>
    <name evidence="7" type="ORF">KSU80_13020</name>
    <name evidence="12" type="ORF">QNN11_13005</name>
</gene>
<evidence type="ECO:0000313" key="6">
    <source>
        <dbReference type="EMBL" id="KAA5402685.1"/>
    </source>
</evidence>
<dbReference type="Pfam" id="PF20893">
    <property type="entry name" value="DUF6845"/>
    <property type="match status" value="1"/>
</dbReference>
<dbReference type="Proteomes" id="UP000283678">
    <property type="component" value="Unassembled WGS sequence"/>
</dbReference>
<evidence type="ECO:0000313" key="14">
    <source>
        <dbReference type="Proteomes" id="UP000294527"/>
    </source>
</evidence>
<dbReference type="Proteomes" id="UP000481616">
    <property type="component" value="Unassembled WGS sequence"/>
</dbReference>
<reference evidence="8 20" key="4">
    <citation type="submission" date="2019-11" db="EMBL/GenBank/DDBJ databases">
        <title>Complete genome sequence of Bacteroides dorei DSM 17855.</title>
        <authorList>
            <person name="Russell J.T."/>
        </authorList>
    </citation>
    <scope>NUCLEOTIDE SEQUENCE [LARGE SCALE GENOMIC DNA]</scope>
    <source>
        <strain evidence="8 20">DSM 17855</strain>
    </source>
</reference>
<evidence type="ECO:0000313" key="4">
    <source>
        <dbReference type="EMBL" id="KAA5380581.1"/>
    </source>
</evidence>
<evidence type="ECO:0000313" key="10">
    <source>
        <dbReference type="EMBL" id="TDA75911.1"/>
    </source>
</evidence>
<evidence type="ECO:0000313" key="20">
    <source>
        <dbReference type="Proteomes" id="UP000500949"/>
    </source>
</evidence>
<proteinExistence type="predicted"/>
<reference evidence="9 13" key="1">
    <citation type="submission" date="2018-08" db="EMBL/GenBank/DDBJ databases">
        <title>A genome reference for cultivated species of the human gut microbiota.</title>
        <authorList>
            <person name="Zou Y."/>
            <person name="Xue W."/>
            <person name="Luo G."/>
        </authorList>
    </citation>
    <scope>NUCLEOTIDE SEQUENCE [LARGE SCALE GENOMIC DNA]</scope>
    <source>
        <strain evidence="9 13">AF14-1AC</strain>
    </source>
</reference>
<dbReference type="Proteomes" id="UP000777173">
    <property type="component" value="Unassembled WGS sequence"/>
</dbReference>
<dbReference type="EMBL" id="SLTX01000001">
    <property type="protein sequence ID" value="TDB07660.1"/>
    <property type="molecule type" value="Genomic_DNA"/>
</dbReference>
<dbReference type="EMBL" id="CP126056">
    <property type="protein sequence ID" value="WHX08463.1"/>
    <property type="molecule type" value="Genomic_DNA"/>
</dbReference>
<dbReference type="Proteomes" id="UP000500949">
    <property type="component" value="Chromosome"/>
</dbReference>
<reference evidence="7" key="5">
    <citation type="submission" date="2021-06" db="EMBL/GenBank/DDBJ databases">
        <title>Collection of gut derived symbiotic bacterial strains cultured from healthy donors.</title>
        <authorList>
            <person name="Lin H."/>
            <person name="Littmann E."/>
            <person name="Pamer E.G."/>
        </authorList>
    </citation>
    <scope>NUCLEOTIDE SEQUENCE</scope>
    <source>
        <strain evidence="7">MSK.5.10</strain>
    </source>
</reference>
<dbReference type="EMBL" id="VVYY01000020">
    <property type="protein sequence ID" value="KAA5394358.1"/>
    <property type="molecule type" value="Genomic_DNA"/>
</dbReference>
<keyword evidence="1" id="KW-0732">Signal</keyword>
<dbReference type="AlphaFoldDB" id="A0A076J4Y3"/>
<evidence type="ECO:0000313" key="13">
    <source>
        <dbReference type="Proteomes" id="UP000283678"/>
    </source>
</evidence>
<dbReference type="Proteomes" id="UP000294527">
    <property type="component" value="Unassembled WGS sequence"/>
</dbReference>
<name>A0A076J4Y3_9BACT</name>
<dbReference type="Proteomes" id="UP000481700">
    <property type="component" value="Unassembled WGS sequence"/>
</dbReference>
<evidence type="ECO:0000313" key="19">
    <source>
        <dbReference type="Proteomes" id="UP000481700"/>
    </source>
</evidence>
<dbReference type="RefSeq" id="WP_007844193.1">
    <property type="nucleotide sequence ID" value="NZ_BAABYF010000001.1"/>
</dbReference>
<protein>
    <recommendedName>
        <fullName evidence="2">DUF3829 domain-containing protein</fullName>
    </recommendedName>
</protein>
<evidence type="ECO:0000259" key="2">
    <source>
        <dbReference type="Pfam" id="PF20893"/>
    </source>
</evidence>
<dbReference type="Gene3D" id="1.20.120.930">
    <property type="entry name" value="Uncharacterised protein PF12889, N-terminal DUF3829"/>
    <property type="match status" value="1"/>
</dbReference>